<dbReference type="AlphaFoldDB" id="A0A942T438"/>
<protein>
    <submittedName>
        <fullName evidence="1">Uncharacterized protein</fullName>
    </submittedName>
</protein>
<dbReference type="EMBL" id="JAGYPE020000038">
    <property type="protein sequence ID" value="MCH6267541.1"/>
    <property type="molecule type" value="Genomic_DNA"/>
</dbReference>
<evidence type="ECO:0000313" key="2">
    <source>
        <dbReference type="EMBL" id="MCH6267541.1"/>
    </source>
</evidence>
<dbReference type="EMBL" id="JAGYPE010000006">
    <property type="protein sequence ID" value="MBS4186045.1"/>
    <property type="molecule type" value="Genomic_DNA"/>
</dbReference>
<dbReference type="Proteomes" id="UP000677265">
    <property type="component" value="Unassembled WGS sequence"/>
</dbReference>
<dbReference type="RefSeq" id="WP_213145844.1">
    <property type="nucleotide sequence ID" value="NZ_JAGYPE020000038.1"/>
</dbReference>
<evidence type="ECO:0000313" key="1">
    <source>
        <dbReference type="EMBL" id="MBS4186045.1"/>
    </source>
</evidence>
<evidence type="ECO:0000313" key="3">
    <source>
        <dbReference type="Proteomes" id="UP000677265"/>
    </source>
</evidence>
<sequence length="81" mass="9633">MKEFDEIQVTKKVLKSITCNKCGKSKEITDFGFEQDEFHSLNLTFGYESMYDEQRWKFDLCESCLVDFVKTFKHAPDIFED</sequence>
<accession>A0A942T438</accession>
<name>A0A942T438_9BACI</name>
<comment type="caution">
    <text evidence="1">The sequence shown here is derived from an EMBL/GenBank/DDBJ whole genome shotgun (WGS) entry which is preliminary data.</text>
</comment>
<keyword evidence="3" id="KW-1185">Reference proteome</keyword>
<organism evidence="1">
    <name type="scientific">Neobacillus citreus</name>
    <dbReference type="NCBI Taxonomy" id="2833578"/>
    <lineage>
        <taxon>Bacteria</taxon>
        <taxon>Bacillati</taxon>
        <taxon>Bacillota</taxon>
        <taxon>Bacilli</taxon>
        <taxon>Bacillales</taxon>
        <taxon>Bacillaceae</taxon>
        <taxon>Neobacillus</taxon>
    </lineage>
</organism>
<proteinExistence type="predicted"/>
<gene>
    <name evidence="2" type="ORF">KHB02_018645</name>
    <name evidence="1" type="ORF">KHB02_32140</name>
</gene>
<reference evidence="1" key="1">
    <citation type="submission" date="2021-05" db="EMBL/GenBank/DDBJ databases">
        <title>Novel Bacillus species.</title>
        <authorList>
            <person name="Liu G."/>
        </authorList>
    </citation>
    <scope>NUCLEOTIDE SEQUENCE</scope>
    <source>
        <strain evidence="1 3">FJAT-50051</strain>
    </source>
</reference>